<organism evidence="10 11">
    <name type="scientific">Melittangium boletus DSM 14713</name>
    <dbReference type="NCBI Taxonomy" id="1294270"/>
    <lineage>
        <taxon>Bacteria</taxon>
        <taxon>Pseudomonadati</taxon>
        <taxon>Myxococcota</taxon>
        <taxon>Myxococcia</taxon>
        <taxon>Myxococcales</taxon>
        <taxon>Cystobacterineae</taxon>
        <taxon>Archangiaceae</taxon>
        <taxon>Melittangium</taxon>
    </lineage>
</organism>
<dbReference type="InterPro" id="IPR032821">
    <property type="entry name" value="PKS_assoc"/>
</dbReference>
<dbReference type="SUPFAM" id="SSF47336">
    <property type="entry name" value="ACP-like"/>
    <property type="match status" value="1"/>
</dbReference>
<dbReference type="SMART" id="SM00826">
    <property type="entry name" value="PKS_DH"/>
    <property type="match status" value="1"/>
</dbReference>
<feature type="region of interest" description="C-terminal hotdog fold" evidence="5">
    <location>
        <begin position="1064"/>
        <end position="1215"/>
    </location>
</feature>
<dbReference type="GO" id="GO:0004312">
    <property type="term" value="F:fatty acid synthase activity"/>
    <property type="evidence" value="ECO:0007669"/>
    <property type="project" value="TreeGrafter"/>
</dbReference>
<dbReference type="Pfam" id="PF21089">
    <property type="entry name" value="PKS_DH_N"/>
    <property type="match status" value="1"/>
</dbReference>
<dbReference type="RefSeq" id="WP_095976943.1">
    <property type="nucleotide sequence ID" value="NZ_CP022163.1"/>
</dbReference>
<dbReference type="Pfam" id="PF00698">
    <property type="entry name" value="Acyl_transf_1"/>
    <property type="match status" value="1"/>
</dbReference>
<proteinExistence type="predicted"/>
<feature type="region of interest" description="N-terminal hotdog fold" evidence="5">
    <location>
        <begin position="925"/>
        <end position="1050"/>
    </location>
</feature>
<dbReference type="Pfam" id="PF21394">
    <property type="entry name" value="Beta-ketacyl_N"/>
    <property type="match status" value="1"/>
</dbReference>
<dbReference type="GO" id="GO:0004315">
    <property type="term" value="F:3-oxoacyl-[acyl-carrier-protein] synthase activity"/>
    <property type="evidence" value="ECO:0007669"/>
    <property type="project" value="InterPro"/>
</dbReference>
<feature type="domain" description="Ketosynthase family 3 (KS3)" evidence="8">
    <location>
        <begin position="32"/>
        <end position="455"/>
    </location>
</feature>
<dbReference type="FunFam" id="3.40.47.10:FF:000019">
    <property type="entry name" value="Polyketide synthase type I"/>
    <property type="match status" value="1"/>
</dbReference>
<dbReference type="Gene3D" id="3.30.70.3290">
    <property type="match status" value="1"/>
</dbReference>
<dbReference type="InterPro" id="IPR049900">
    <property type="entry name" value="PKS_mFAS_DH"/>
</dbReference>
<dbReference type="Pfam" id="PF00550">
    <property type="entry name" value="PP-binding"/>
    <property type="match status" value="1"/>
</dbReference>
<dbReference type="SUPFAM" id="SSF51735">
    <property type="entry name" value="NAD(P)-binding Rossmann-fold domains"/>
    <property type="match status" value="2"/>
</dbReference>
<dbReference type="InterPro" id="IPR036736">
    <property type="entry name" value="ACP-like_sf"/>
</dbReference>
<dbReference type="SMART" id="SM00825">
    <property type="entry name" value="PKS_KS"/>
    <property type="match status" value="1"/>
</dbReference>
<dbReference type="InterPro" id="IPR009081">
    <property type="entry name" value="PP-bd_ACP"/>
</dbReference>
<dbReference type="Gene3D" id="3.10.129.110">
    <property type="entry name" value="Polyketide synthase dehydratase"/>
    <property type="match status" value="1"/>
</dbReference>
<dbReference type="InterPro" id="IPR014030">
    <property type="entry name" value="Ketoacyl_synth_N"/>
</dbReference>
<dbReference type="SMART" id="SM00822">
    <property type="entry name" value="PKS_KR"/>
    <property type="match status" value="1"/>
</dbReference>
<dbReference type="InterPro" id="IPR049490">
    <property type="entry name" value="C883_1060-like_KR_N"/>
</dbReference>
<dbReference type="InterPro" id="IPR050091">
    <property type="entry name" value="PKS_NRPS_Biosynth_Enz"/>
</dbReference>
<dbReference type="SMART" id="SM00823">
    <property type="entry name" value="PKS_PP"/>
    <property type="match status" value="1"/>
</dbReference>
<keyword evidence="2" id="KW-0597">Phosphoprotein</keyword>
<dbReference type="InterPro" id="IPR020807">
    <property type="entry name" value="PKS_DH"/>
</dbReference>
<dbReference type="Pfam" id="PF00109">
    <property type="entry name" value="ketoacyl-synt"/>
    <property type="match status" value="1"/>
</dbReference>
<dbReference type="PROSITE" id="PS52019">
    <property type="entry name" value="PKS_MFAS_DH"/>
    <property type="match status" value="1"/>
</dbReference>
<evidence type="ECO:0000256" key="3">
    <source>
        <dbReference type="ARBA" id="ARBA00022679"/>
    </source>
</evidence>
<dbReference type="InterPro" id="IPR036291">
    <property type="entry name" value="NAD(P)-bd_dom_sf"/>
</dbReference>
<dbReference type="SUPFAM" id="SSF52151">
    <property type="entry name" value="FabD/lysophospholipase-like"/>
    <property type="match status" value="1"/>
</dbReference>
<reference evidence="10 11" key="1">
    <citation type="submission" date="2017-06" db="EMBL/GenBank/DDBJ databases">
        <authorList>
            <person name="Kim H.J."/>
            <person name="Triplett B.A."/>
        </authorList>
    </citation>
    <scope>NUCLEOTIDE SEQUENCE [LARGE SCALE GENOMIC DNA]</scope>
    <source>
        <strain evidence="10 11">DSM 14713</strain>
    </source>
</reference>
<dbReference type="OrthoDB" id="5478077at2"/>
<keyword evidence="11" id="KW-1185">Reference proteome</keyword>
<feature type="domain" description="PKS/mFAS DH" evidence="9">
    <location>
        <begin position="925"/>
        <end position="1215"/>
    </location>
</feature>
<evidence type="ECO:0000259" key="9">
    <source>
        <dbReference type="PROSITE" id="PS52019"/>
    </source>
</evidence>
<comment type="function">
    <text evidence="4">Involved in production of the polyketide antibiotic thailandamide.</text>
</comment>
<evidence type="ECO:0000256" key="4">
    <source>
        <dbReference type="ARBA" id="ARBA00054155"/>
    </source>
</evidence>
<keyword evidence="1" id="KW-0596">Phosphopantetheine</keyword>
<dbReference type="EMBL" id="CP022163">
    <property type="protein sequence ID" value="ATB28245.1"/>
    <property type="molecule type" value="Genomic_DNA"/>
</dbReference>
<sequence>MAKLSTRIAELPPVKHAYLSSQVRSKKEVLASEPIAVIGMSCRFPGGGELPETFWDLLKEGRDATRELPADRWNIDELYDPTPGIRGKVYTRRGGFIDNVDKFEPGFFGITPRDANNLDPQQRLLLEECWRALERAGIPPSGLMGSRTGVFVGLMHNDYSVLSMSAGIDMVSASFNYPSMVAGRIAHTLGLQGPALTLDTACSSSAVCLHLASQSLRNDESDMALVGGVSLSLSPLTMLHGCATRMLSVDGRCKTFDASADGFGRGEGCGVVVLKRLSDALANGDSILGLIRGSATNHDGRSSGLMVPNGRAQERVIRMALESCGVEPDQVSYVEAHGTGTSLGDPIEMEALRSVFGRKNARPEPLVVGSVKTNIGHLEAAAGVAGLIKVLLSLQNELIPAHLNLENPNPNIRWDELPVTIPTSSRPWPRGETRRLAGISSFGYSGTNAHLIVEEAPVLNRPAVEKDRPVHVLTLSARTEAALTALVDSHERSLPEDGARLGDWCFTANAGRSHFEHRAAVSGATAAELRAALARRKAEPARAVREPRRGSASPKPVFLFTGQGSLHPGVGRELYATQPVFRAALQRCSTALQGLSDHRLEDLLFGESAETLLKNTRQAQPALVALEYALSELWASWGITPGAVIGHSLGEYSAAAVAGVFSIEDALRLIVERARLMSEAPGEGAMLAVYGSEETATQAISPYPGRLSLAALNGPEEVVISGDAKAIAEVAEELGRRGIRCKQLQVSHAFHSPLMESVLAPFAAVLRGVKLSAPRIPLVSPLEGGLAGEQLTRPEHWCRHLREPVFFSRGLEFLRAQGYRTYVEVGPAPILAGLGRKLFPDADELSWLPSLRASSGETAQLLSSLGELYVRGFTVDWSAFDVPFERRVTTLPTYPFQRERYWLEGRIDSVMNFATDRAVSREGVAPMPGTQLPLAGAAESRFLARLSTREPGYLADHRVLGSTVLPAACYVEMALGAVFQVDSWERPLELKAIELERPLIFSEAEPRDVQTVLTPQEGSSRFEIYAQGSGEDRSWGRLSQGRIEEGSASAGRVELKKELLPRFPRQGEVAPLYEMMSRGGLDYGPAFRIIDELRFGDEGCLAHIRLPDNLVIGAGSYRLHPLILDACFQAIAAMFVEQESRTQGPRGQRMPVAIERLRWFKKTSSSVWVHVQSSGRPESSSGLISADLRIFGEDGDVLAEVQGLLLKQVDQSAFNASLPNALRDSLFALAWREQPVSAETPRVAAPGRWLLLADSGSVAEQLKQLAGKNATGCVLVSQGTDYARIDAGHYRIHPGEPAHFSRLLQDTSADGTPLTAIAFLWGLDEPSAEGLSTGDLAAAAVRGSASALHLVQAMVRATWTQRPALWVVTRGAVSVLPEDAVDGLAQTPSWGLVRVAVIEHPELGGRMVDLDASADAPAKLFQLMSAPTEENLLALRSGRLLAARLARPDKLSGRAQPVRIQAGGAYLITGGLGALGLATAEWLVEKGAHHLVLVGRGEPTAPVKARLSALSARGCDISVARTDVSRQDDVQRLVEGIAARGLVLRGIFHSAGVLDDGVLLHQDRERLGRVFAPKVLGAWNLHRATAGLPLELFVLYSSAASIVGIAGQANYVAANAFLDSLAHHRSQRGLPALSVNWGKWAGEGMGAKTSPGAGLSPQRALRILDELLTRDVVQMAVLPANAASLDSGAPSPGHGPLFSELAKQGPSSASATRMNDLLDELKRADGERRRGLLARYVQGRLGGLLGFSADKDIHPDSSLNEMGLDSLRAVELKNRIGRELGVDLPMARFIDGTTLDGIVEVLLTQLALSELLARPSAEAVEAEVEVEELTI</sequence>
<dbReference type="FunFam" id="3.40.366.10:FF:000002">
    <property type="entry name" value="Probable polyketide synthase 2"/>
    <property type="match status" value="1"/>
</dbReference>
<gene>
    <name evidence="10" type="ORF">MEBOL_001691</name>
</gene>
<keyword evidence="3" id="KW-0808">Transferase</keyword>
<dbReference type="InterPro" id="IPR016036">
    <property type="entry name" value="Malonyl_transacylase_ACP-bd"/>
</dbReference>
<dbReference type="Pfam" id="PF16197">
    <property type="entry name" value="KAsynt_C_assoc"/>
    <property type="match status" value="1"/>
</dbReference>
<name>A0A250I930_9BACT</name>
<dbReference type="InterPro" id="IPR049552">
    <property type="entry name" value="PKS_DH_N"/>
</dbReference>
<dbReference type="InterPro" id="IPR016039">
    <property type="entry name" value="Thiolase-like"/>
</dbReference>
<dbReference type="InterPro" id="IPR057326">
    <property type="entry name" value="KR_dom"/>
</dbReference>
<dbReference type="SUPFAM" id="SSF53901">
    <property type="entry name" value="Thiolase-like"/>
    <property type="match status" value="1"/>
</dbReference>
<dbReference type="Gene3D" id="3.40.366.10">
    <property type="entry name" value="Malonyl-Coenzyme A Acyl Carrier Protein, domain 2"/>
    <property type="match status" value="1"/>
</dbReference>
<evidence type="ECO:0000313" key="10">
    <source>
        <dbReference type="EMBL" id="ATB28245.1"/>
    </source>
</evidence>
<evidence type="ECO:0000256" key="1">
    <source>
        <dbReference type="ARBA" id="ARBA00022450"/>
    </source>
</evidence>
<dbReference type="InterPro" id="IPR020806">
    <property type="entry name" value="PKS_PP-bd"/>
</dbReference>
<dbReference type="InterPro" id="IPR001227">
    <property type="entry name" value="Ac_transferase_dom_sf"/>
</dbReference>
<dbReference type="InterPro" id="IPR014031">
    <property type="entry name" value="Ketoacyl_synth_C"/>
</dbReference>
<dbReference type="SMART" id="SM00827">
    <property type="entry name" value="PKS_AT"/>
    <property type="match status" value="1"/>
</dbReference>
<dbReference type="InterPro" id="IPR016035">
    <property type="entry name" value="Acyl_Trfase/lysoPLipase"/>
</dbReference>
<dbReference type="Proteomes" id="UP000217289">
    <property type="component" value="Chromosome"/>
</dbReference>
<dbReference type="SUPFAM" id="SSF55048">
    <property type="entry name" value="Probable ACP-binding domain of malonyl-CoA ACP transacylase"/>
    <property type="match status" value="1"/>
</dbReference>
<feature type="domain" description="Carrier" evidence="7">
    <location>
        <begin position="1731"/>
        <end position="1806"/>
    </location>
</feature>
<feature type="region of interest" description="Disordered" evidence="6">
    <location>
        <begin position="1685"/>
        <end position="1710"/>
    </location>
</feature>
<protein>
    <submittedName>
        <fullName evidence="10">Polyketide synthase</fullName>
    </submittedName>
</protein>
<dbReference type="GO" id="GO:0006633">
    <property type="term" value="P:fatty acid biosynthetic process"/>
    <property type="evidence" value="ECO:0007669"/>
    <property type="project" value="InterPro"/>
</dbReference>
<dbReference type="Gene3D" id="3.40.47.10">
    <property type="match status" value="1"/>
</dbReference>
<dbReference type="InterPro" id="IPR013968">
    <property type="entry name" value="PKS_KR"/>
</dbReference>
<dbReference type="Pfam" id="PF02801">
    <property type="entry name" value="Ketoacyl-synt_C"/>
    <property type="match status" value="1"/>
</dbReference>
<dbReference type="PANTHER" id="PTHR43775">
    <property type="entry name" value="FATTY ACID SYNTHASE"/>
    <property type="match status" value="1"/>
</dbReference>
<evidence type="ECO:0000256" key="2">
    <source>
        <dbReference type="ARBA" id="ARBA00022553"/>
    </source>
</evidence>
<dbReference type="Gene3D" id="1.10.1200.10">
    <property type="entry name" value="ACP-like"/>
    <property type="match status" value="1"/>
</dbReference>
<dbReference type="InterPro" id="IPR042104">
    <property type="entry name" value="PKS_dehydratase_sf"/>
</dbReference>
<evidence type="ECO:0000259" key="8">
    <source>
        <dbReference type="PROSITE" id="PS52004"/>
    </source>
</evidence>
<dbReference type="PROSITE" id="PS50075">
    <property type="entry name" value="CARRIER"/>
    <property type="match status" value="1"/>
</dbReference>
<feature type="active site" description="Proton donor; for dehydratase activity" evidence="5">
    <location>
        <position position="1125"/>
    </location>
</feature>
<dbReference type="InterPro" id="IPR018201">
    <property type="entry name" value="Ketoacyl_synth_AS"/>
</dbReference>
<dbReference type="PANTHER" id="PTHR43775:SF37">
    <property type="entry name" value="SI:DKEY-61P9.11"/>
    <property type="match status" value="1"/>
</dbReference>
<dbReference type="InterPro" id="IPR020841">
    <property type="entry name" value="PKS_Beta-ketoAc_synthase_dom"/>
</dbReference>
<dbReference type="CDD" id="cd00833">
    <property type="entry name" value="PKS"/>
    <property type="match status" value="1"/>
</dbReference>
<evidence type="ECO:0000259" key="7">
    <source>
        <dbReference type="PROSITE" id="PS50075"/>
    </source>
</evidence>
<dbReference type="PROSITE" id="PS52004">
    <property type="entry name" value="KS3_2"/>
    <property type="match status" value="1"/>
</dbReference>
<feature type="active site" description="Proton acceptor; for dehydratase activity" evidence="5">
    <location>
        <position position="957"/>
    </location>
</feature>
<dbReference type="Pfam" id="PF14765">
    <property type="entry name" value="PS-DH"/>
    <property type="match status" value="1"/>
</dbReference>
<evidence type="ECO:0000256" key="6">
    <source>
        <dbReference type="SAM" id="MobiDB-lite"/>
    </source>
</evidence>
<dbReference type="KEGG" id="mbd:MEBOL_001691"/>
<dbReference type="Pfam" id="PF08659">
    <property type="entry name" value="KR"/>
    <property type="match status" value="1"/>
</dbReference>
<dbReference type="InterPro" id="IPR014043">
    <property type="entry name" value="Acyl_transferase_dom"/>
</dbReference>
<dbReference type="CDD" id="cd08955">
    <property type="entry name" value="KR_2_FAS_SDR_x"/>
    <property type="match status" value="1"/>
</dbReference>
<evidence type="ECO:0000256" key="5">
    <source>
        <dbReference type="PROSITE-ProRule" id="PRU01363"/>
    </source>
</evidence>
<dbReference type="PROSITE" id="PS00606">
    <property type="entry name" value="KS3_1"/>
    <property type="match status" value="1"/>
</dbReference>
<accession>A0A250I930</accession>
<evidence type="ECO:0000313" key="11">
    <source>
        <dbReference type="Proteomes" id="UP000217289"/>
    </source>
</evidence>
<dbReference type="GO" id="GO:0031177">
    <property type="term" value="F:phosphopantetheine binding"/>
    <property type="evidence" value="ECO:0007669"/>
    <property type="project" value="InterPro"/>
</dbReference>
<dbReference type="Gene3D" id="3.40.50.720">
    <property type="entry name" value="NAD(P)-binding Rossmann-like Domain"/>
    <property type="match status" value="1"/>
</dbReference>
<dbReference type="InterPro" id="IPR049551">
    <property type="entry name" value="PKS_DH_C"/>
</dbReference>